<dbReference type="Proteomes" id="UP000242502">
    <property type="component" value="Unassembled WGS sequence"/>
</dbReference>
<dbReference type="EMBL" id="MDLC01000032">
    <property type="protein sequence ID" value="ODS23324.1"/>
    <property type="molecule type" value="Genomic_DNA"/>
</dbReference>
<sequence>MHKGSIIGSWDLALSHSDLALCMITFKIGAEDLYIKKRVSLEFSAKITVFIMTTYDVPTL</sequence>
<organism evidence="1 2">
    <name type="scientific">Candidatus Endobugula sertula</name>
    <name type="common">Bugula neritina bacterial symbiont</name>
    <dbReference type="NCBI Taxonomy" id="62101"/>
    <lineage>
        <taxon>Bacteria</taxon>
        <taxon>Pseudomonadati</taxon>
        <taxon>Pseudomonadota</taxon>
        <taxon>Gammaproteobacteria</taxon>
        <taxon>Cellvibrionales</taxon>
        <taxon>Cellvibrionaceae</taxon>
        <taxon>Candidatus Endobugula</taxon>
    </lineage>
</organism>
<proteinExistence type="predicted"/>
<evidence type="ECO:0000313" key="2">
    <source>
        <dbReference type="Proteomes" id="UP000242502"/>
    </source>
</evidence>
<evidence type="ECO:0000313" key="1">
    <source>
        <dbReference type="EMBL" id="ODS23324.1"/>
    </source>
</evidence>
<reference evidence="1 2" key="1">
    <citation type="journal article" date="2016" name="Appl. Environ. Microbiol.">
        <title>Lack of Overt Genome Reduction in the Bryostatin-Producing Bryozoan Symbiont "Candidatus Endobugula sertula".</title>
        <authorList>
            <person name="Miller I.J."/>
            <person name="Vanee N."/>
            <person name="Fong S.S."/>
            <person name="Lim-Fong G.E."/>
            <person name="Kwan J.C."/>
        </authorList>
    </citation>
    <scope>NUCLEOTIDE SEQUENCE [LARGE SCALE GENOMIC DNA]</scope>
    <source>
        <strain evidence="1">AB1-4</strain>
    </source>
</reference>
<dbReference type="AlphaFoldDB" id="A0A1D2QP42"/>
<gene>
    <name evidence="1" type="ORF">AB835_09600</name>
</gene>
<dbReference type="STRING" id="62101.AB835_09600"/>
<comment type="caution">
    <text evidence="1">The sequence shown here is derived from an EMBL/GenBank/DDBJ whole genome shotgun (WGS) entry which is preliminary data.</text>
</comment>
<accession>A0A1D2QP42</accession>
<protein>
    <submittedName>
        <fullName evidence="1">Uncharacterized protein</fullName>
    </submittedName>
</protein>
<name>A0A1D2QP42_9GAMM</name>